<feature type="domain" description="Xylanolytic transcriptional activator regulatory" evidence="7">
    <location>
        <begin position="23"/>
        <end position="108"/>
    </location>
</feature>
<feature type="compositionally biased region" description="Polar residues" evidence="6">
    <location>
        <begin position="483"/>
        <end position="493"/>
    </location>
</feature>
<comment type="subcellular location">
    <subcellularLocation>
        <location evidence="1">Nucleus</location>
    </subcellularLocation>
</comment>
<dbReference type="CDD" id="cd12148">
    <property type="entry name" value="fungal_TF_MHR"/>
    <property type="match status" value="1"/>
</dbReference>
<dbReference type="AlphaFoldDB" id="A0A9P4W3E5"/>
<dbReference type="InterPro" id="IPR050815">
    <property type="entry name" value="TF_fung"/>
</dbReference>
<evidence type="ECO:0000256" key="1">
    <source>
        <dbReference type="ARBA" id="ARBA00004123"/>
    </source>
</evidence>
<keyword evidence="9" id="KW-1185">Reference proteome</keyword>
<keyword evidence="2" id="KW-0479">Metal-binding</keyword>
<dbReference type="OrthoDB" id="5370478at2759"/>
<evidence type="ECO:0000256" key="4">
    <source>
        <dbReference type="ARBA" id="ARBA00023163"/>
    </source>
</evidence>
<evidence type="ECO:0000256" key="3">
    <source>
        <dbReference type="ARBA" id="ARBA00023015"/>
    </source>
</evidence>
<dbReference type="EMBL" id="SWKU01000026">
    <property type="protein sequence ID" value="KAF2996636.1"/>
    <property type="molecule type" value="Genomic_DNA"/>
</dbReference>
<accession>A0A9P4W3E5</accession>
<evidence type="ECO:0000259" key="7">
    <source>
        <dbReference type="SMART" id="SM00906"/>
    </source>
</evidence>
<feature type="compositionally biased region" description="Low complexity" evidence="6">
    <location>
        <begin position="510"/>
        <end position="525"/>
    </location>
</feature>
<dbReference type="PANTHER" id="PTHR47338">
    <property type="entry name" value="ZN(II)2CYS6 TRANSCRIPTION FACTOR (EUROFUNG)-RELATED"/>
    <property type="match status" value="1"/>
</dbReference>
<dbReference type="GO" id="GO:0005634">
    <property type="term" value="C:nucleus"/>
    <property type="evidence" value="ECO:0007669"/>
    <property type="project" value="UniProtKB-SubCell"/>
</dbReference>
<name>A0A9P4W3E5_CURKU</name>
<feature type="compositionally biased region" description="Low complexity" evidence="6">
    <location>
        <begin position="469"/>
        <end position="482"/>
    </location>
</feature>
<protein>
    <recommendedName>
        <fullName evidence="7">Xylanolytic transcriptional activator regulatory domain-containing protein</fullName>
    </recommendedName>
</protein>
<dbReference type="GO" id="GO:0006351">
    <property type="term" value="P:DNA-templated transcription"/>
    <property type="evidence" value="ECO:0007669"/>
    <property type="project" value="InterPro"/>
</dbReference>
<feature type="compositionally biased region" description="Polar residues" evidence="6">
    <location>
        <begin position="526"/>
        <end position="555"/>
    </location>
</feature>
<sequence length="651" mass="74775">MQQIQAFLMLGYHDWTAFQGRSGYMRIQQGVSFAKVNGYMYEDLDMKYHREDAVSRRDRFIQQESRRRTFWSCFIMDRYLSVGLRRPKILRVEDMKNTIQIPCSDKNFISGRAVRTRFFGESDAQYAERRKQTEEKALHHERVEWEDREDDGMLGRYIFTLDLFTDVNKWANKGGRRSEPADIGPWNSNTEYYHLDKRLETIRESLPEELQLNPINTENHIYGPPSAASRTYFLIHAVLMLCKTYLAPEYLPTFGFRLTKPQGPQDEPLVTEKLPADQPDYWVEKAKDCFEYVRDFVNVLQSFKERDLVVESPFMGHAIWRAAWAAMYCHHVPKMDPSNALNSKLDPNAWDITNLVLDSMKKKFRIAHGYSDQLGSHAKVYTEKRRQWKSNGGSPQSSASDNELHEYSTNFEIVHKQFGSLDFDEKKYLTQPYDRPYSKLSKLEQEDEIEDPNSPVTVFKTDGDEPRRSASTAPSSSSAFTPVNTVSSLQRDNISGPADGGNLTRSSYEPQLPQRPQQHHQPSPSYSGQTPQFGPPTYNYSGGATNFTQPVSQFDATPASYAPGSGSNQRPASAAPSAQQQQQILSDMEIEGNRSIRTGDILFFDTNDMYPGQNYSHTGYYTLGQMQSQMQFMQDPQGSYDTYPNQYYGPG</sequence>
<feature type="region of interest" description="Disordered" evidence="6">
    <location>
        <begin position="443"/>
        <end position="581"/>
    </location>
</feature>
<evidence type="ECO:0000313" key="9">
    <source>
        <dbReference type="Proteomes" id="UP000801428"/>
    </source>
</evidence>
<comment type="caution">
    <text evidence="8">The sequence shown here is derived from an EMBL/GenBank/DDBJ whole genome shotgun (WGS) entry which is preliminary data.</text>
</comment>
<gene>
    <name evidence="8" type="ORF">E8E13_002867</name>
</gene>
<dbReference type="GO" id="GO:0000981">
    <property type="term" value="F:DNA-binding transcription factor activity, RNA polymerase II-specific"/>
    <property type="evidence" value="ECO:0007669"/>
    <property type="project" value="InterPro"/>
</dbReference>
<feature type="compositionally biased region" description="Low complexity" evidence="6">
    <location>
        <begin position="571"/>
        <end position="581"/>
    </location>
</feature>
<keyword evidence="4" id="KW-0804">Transcription</keyword>
<evidence type="ECO:0000256" key="2">
    <source>
        <dbReference type="ARBA" id="ARBA00022723"/>
    </source>
</evidence>
<dbReference type="SMART" id="SM00906">
    <property type="entry name" value="Fungal_trans"/>
    <property type="match status" value="1"/>
</dbReference>
<dbReference type="GO" id="GO:0008270">
    <property type="term" value="F:zinc ion binding"/>
    <property type="evidence" value="ECO:0007669"/>
    <property type="project" value="InterPro"/>
</dbReference>
<dbReference type="Proteomes" id="UP000801428">
    <property type="component" value="Unassembled WGS sequence"/>
</dbReference>
<dbReference type="PANTHER" id="PTHR47338:SF5">
    <property type="entry name" value="ZN(II)2CYS6 TRANSCRIPTION FACTOR (EUROFUNG)"/>
    <property type="match status" value="1"/>
</dbReference>
<organism evidence="8 9">
    <name type="scientific">Curvularia kusanoi</name>
    <name type="common">Cochliobolus kusanoi</name>
    <dbReference type="NCBI Taxonomy" id="90978"/>
    <lineage>
        <taxon>Eukaryota</taxon>
        <taxon>Fungi</taxon>
        <taxon>Dikarya</taxon>
        <taxon>Ascomycota</taxon>
        <taxon>Pezizomycotina</taxon>
        <taxon>Dothideomycetes</taxon>
        <taxon>Pleosporomycetidae</taxon>
        <taxon>Pleosporales</taxon>
        <taxon>Pleosporineae</taxon>
        <taxon>Pleosporaceae</taxon>
        <taxon>Curvularia</taxon>
    </lineage>
</organism>
<dbReference type="InterPro" id="IPR007219">
    <property type="entry name" value="XnlR_reg_dom"/>
</dbReference>
<evidence type="ECO:0000256" key="5">
    <source>
        <dbReference type="ARBA" id="ARBA00023242"/>
    </source>
</evidence>
<keyword evidence="5" id="KW-0539">Nucleus</keyword>
<evidence type="ECO:0000256" key="6">
    <source>
        <dbReference type="SAM" id="MobiDB-lite"/>
    </source>
</evidence>
<proteinExistence type="predicted"/>
<dbReference type="Pfam" id="PF04082">
    <property type="entry name" value="Fungal_trans"/>
    <property type="match status" value="1"/>
</dbReference>
<reference evidence="8" key="1">
    <citation type="submission" date="2019-04" db="EMBL/GenBank/DDBJ databases">
        <title>Sequencing of skin fungus with MAO and IRED activity.</title>
        <authorList>
            <person name="Marsaioli A.J."/>
            <person name="Bonatto J.M.C."/>
            <person name="Reis Junior O."/>
        </authorList>
    </citation>
    <scope>NUCLEOTIDE SEQUENCE</scope>
    <source>
        <strain evidence="8">30M1</strain>
    </source>
</reference>
<evidence type="ECO:0000313" key="8">
    <source>
        <dbReference type="EMBL" id="KAF2996636.1"/>
    </source>
</evidence>
<keyword evidence="3" id="KW-0805">Transcription regulation</keyword>
<dbReference type="GO" id="GO:0003677">
    <property type="term" value="F:DNA binding"/>
    <property type="evidence" value="ECO:0007669"/>
    <property type="project" value="InterPro"/>
</dbReference>